<feature type="active site" evidence="12">
    <location>
        <position position="227"/>
    </location>
</feature>
<dbReference type="Pfam" id="PF13396">
    <property type="entry name" value="PLDc_N"/>
    <property type="match status" value="1"/>
</dbReference>
<feature type="active site" evidence="12">
    <location>
        <position position="402"/>
    </location>
</feature>
<dbReference type="InterPro" id="IPR030874">
    <property type="entry name" value="Cardiolipin_synth_Firmi"/>
</dbReference>
<dbReference type="PANTHER" id="PTHR21248:SF22">
    <property type="entry name" value="PHOSPHOLIPASE D"/>
    <property type="match status" value="1"/>
</dbReference>
<dbReference type="GO" id="GO:0005886">
    <property type="term" value="C:plasma membrane"/>
    <property type="evidence" value="ECO:0007669"/>
    <property type="project" value="UniProtKB-SubCell"/>
</dbReference>
<keyword evidence="4 12" id="KW-0808">Transferase</keyword>
<evidence type="ECO:0000256" key="5">
    <source>
        <dbReference type="ARBA" id="ARBA00022692"/>
    </source>
</evidence>
<keyword evidence="2 12" id="KW-1003">Cell membrane</keyword>
<dbReference type="OrthoDB" id="9762009at2"/>
<feature type="domain" description="PLD phosphodiesterase" evidence="14">
    <location>
        <begin position="397"/>
        <end position="424"/>
    </location>
</feature>
<reference evidence="15 16" key="1">
    <citation type="submission" date="2019-02" db="EMBL/GenBank/DDBJ databases">
        <title>Hyunsoonleella sp., isolated from marine sediment.</title>
        <authorList>
            <person name="Liu B.-T."/>
        </authorList>
    </citation>
    <scope>NUCLEOTIDE SEQUENCE [LARGE SCALE GENOMIC DNA]</scope>
    <source>
        <strain evidence="15 16">T58</strain>
    </source>
</reference>
<dbReference type="PANTHER" id="PTHR21248">
    <property type="entry name" value="CARDIOLIPIN SYNTHASE"/>
    <property type="match status" value="1"/>
</dbReference>
<feature type="active site" evidence="12">
    <location>
        <position position="225"/>
    </location>
</feature>
<comment type="function">
    <text evidence="12">Catalyzes the reversible phosphatidyl group transfer from one phosphatidylglycerol molecule to another to form cardiolipin (CL) (diphosphatidylglycerol) and glycerol.</text>
</comment>
<comment type="subcellular location">
    <subcellularLocation>
        <location evidence="1 12">Cell membrane</location>
        <topology evidence="1 12">Multi-pass membrane protein</topology>
    </subcellularLocation>
</comment>
<comment type="similarity">
    <text evidence="12">Belongs to the phospholipase D family. Cardiolipin synthase subfamily.</text>
</comment>
<keyword evidence="8 12" id="KW-0443">Lipid metabolism</keyword>
<dbReference type="CDD" id="cd09110">
    <property type="entry name" value="PLDc_CLS_1"/>
    <property type="match status" value="1"/>
</dbReference>
<dbReference type="PROSITE" id="PS50035">
    <property type="entry name" value="PLD"/>
    <property type="match status" value="2"/>
</dbReference>
<evidence type="ECO:0000256" key="3">
    <source>
        <dbReference type="ARBA" id="ARBA00022516"/>
    </source>
</evidence>
<feature type="active site" evidence="12">
    <location>
        <position position="404"/>
    </location>
</feature>
<keyword evidence="6" id="KW-0677">Repeat</keyword>
<gene>
    <name evidence="15" type="primary">cls</name>
    <name evidence="15" type="ORF">EYD45_05785</name>
</gene>
<evidence type="ECO:0000313" key="15">
    <source>
        <dbReference type="EMBL" id="TBN04771.1"/>
    </source>
</evidence>
<keyword evidence="7 12" id="KW-1133">Transmembrane helix</keyword>
<dbReference type="Pfam" id="PF13091">
    <property type="entry name" value="PLDc_2"/>
    <property type="match status" value="2"/>
</dbReference>
<dbReference type="AlphaFoldDB" id="A0A4Q9FEJ0"/>
<keyword evidence="9 12" id="KW-0472">Membrane</keyword>
<keyword evidence="16" id="KW-1185">Reference proteome</keyword>
<dbReference type="SUPFAM" id="SSF56024">
    <property type="entry name" value="Phospholipase D/nuclease"/>
    <property type="match status" value="2"/>
</dbReference>
<feature type="active site" evidence="12">
    <location>
        <position position="409"/>
    </location>
</feature>
<evidence type="ECO:0000256" key="9">
    <source>
        <dbReference type="ARBA" id="ARBA00023136"/>
    </source>
</evidence>
<feature type="domain" description="PLD phosphodiesterase" evidence="14">
    <location>
        <begin position="220"/>
        <end position="247"/>
    </location>
</feature>
<evidence type="ECO:0000256" key="8">
    <source>
        <dbReference type="ARBA" id="ARBA00023098"/>
    </source>
</evidence>
<evidence type="ECO:0000256" key="13">
    <source>
        <dbReference type="NCBIfam" id="TIGR04265"/>
    </source>
</evidence>
<evidence type="ECO:0000259" key="14">
    <source>
        <dbReference type="PROSITE" id="PS50035"/>
    </source>
</evidence>
<dbReference type="Gene3D" id="3.30.870.10">
    <property type="entry name" value="Endonuclease Chain A"/>
    <property type="match status" value="2"/>
</dbReference>
<sequence length="484" mass="56125">MLAFLQDNYWNILIILNYIIAISAAITVILKNINPTKTLSYILVLVFFPFFGVLVYYLFGQEYRKNKIFNRKRVLNQKTIKSIHETLEFENGVNNKVDDYLSQKSKLVELLYSNNYSPLTLCNDINILKNGNEKFEYLMGDLKKAEHHIHLEYYILKDDKIGTRILNVLCDKAKNGVSVRLTYDDVGSKLSTKMKHKLDKSGVEHYPFMPVLFSKFTGKMNYRNHRKITIIDGKIGYVGGINIADEYINNDGDELFWRDTHLRILGEAVKSLQVNFFTTWDFVSNQDLKIDKSYFPQVTCKNNVAVQIASSGPDTDWPYIMEAMFTAINTAEDYIYITTPYFVPNDQIITALQVVARSGVDVKLVIPKESDSWVVKHATNSLLEKLLEADIKVYRYSKGLIHAKTIVIDDIFSTIGTSNMDYRSFNINFEVNAFIYDKHTSNILKQHFLKDLEYSEKVNLDNWTKRPKIEKLKESYSRLWSPLI</sequence>
<evidence type="ECO:0000256" key="1">
    <source>
        <dbReference type="ARBA" id="ARBA00004651"/>
    </source>
</evidence>
<dbReference type="Proteomes" id="UP000291142">
    <property type="component" value="Unassembled WGS sequence"/>
</dbReference>
<dbReference type="InterPro" id="IPR022924">
    <property type="entry name" value="Cardiolipin_synthase"/>
</dbReference>
<dbReference type="NCBIfam" id="TIGR04265">
    <property type="entry name" value="bac_cardiolipin"/>
    <property type="match status" value="1"/>
</dbReference>
<evidence type="ECO:0000256" key="11">
    <source>
        <dbReference type="ARBA" id="ARBA00023264"/>
    </source>
</evidence>
<keyword evidence="5 12" id="KW-0812">Transmembrane</keyword>
<feature type="active site" evidence="12">
    <location>
        <position position="232"/>
    </location>
</feature>
<evidence type="ECO:0000313" key="16">
    <source>
        <dbReference type="Proteomes" id="UP000291142"/>
    </source>
</evidence>
<feature type="transmembrane region" description="Helical" evidence="12">
    <location>
        <begin position="12"/>
        <end position="33"/>
    </location>
</feature>
<dbReference type="HAMAP" id="MF_01916">
    <property type="entry name" value="Cardiolipin_synth_Cls"/>
    <property type="match status" value="1"/>
</dbReference>
<dbReference type="EC" id="2.7.8.-" evidence="12 13"/>
<name>A0A4Q9FEJ0_9FLAO</name>
<organism evidence="15 16">
    <name type="scientific">Hyunsoonleella flava</name>
    <dbReference type="NCBI Taxonomy" id="2527939"/>
    <lineage>
        <taxon>Bacteria</taxon>
        <taxon>Pseudomonadati</taxon>
        <taxon>Bacteroidota</taxon>
        <taxon>Flavobacteriia</taxon>
        <taxon>Flavobacteriales</taxon>
        <taxon>Flavobacteriaceae</taxon>
    </lineage>
</organism>
<keyword evidence="11 12" id="KW-1208">Phospholipid metabolism</keyword>
<dbReference type="EMBL" id="SIRT01000003">
    <property type="protein sequence ID" value="TBN04771.1"/>
    <property type="molecule type" value="Genomic_DNA"/>
</dbReference>
<dbReference type="InterPro" id="IPR001736">
    <property type="entry name" value="PLipase_D/transphosphatidylase"/>
</dbReference>
<dbReference type="SMART" id="SM00155">
    <property type="entry name" value="PLDc"/>
    <property type="match status" value="2"/>
</dbReference>
<comment type="catalytic activity">
    <reaction evidence="12">
        <text>2 a 1,2-diacyl-sn-glycero-3-phospho-(1'-sn-glycerol) = a cardiolipin + glycerol</text>
        <dbReference type="Rhea" id="RHEA:31451"/>
        <dbReference type="ChEBI" id="CHEBI:17754"/>
        <dbReference type="ChEBI" id="CHEBI:62237"/>
        <dbReference type="ChEBI" id="CHEBI:64716"/>
    </reaction>
</comment>
<evidence type="ECO:0000256" key="6">
    <source>
        <dbReference type="ARBA" id="ARBA00022737"/>
    </source>
</evidence>
<accession>A0A4Q9FEJ0</accession>
<keyword evidence="10 12" id="KW-0594">Phospholipid biosynthesis</keyword>
<feature type="transmembrane region" description="Helical" evidence="12">
    <location>
        <begin position="39"/>
        <end position="59"/>
    </location>
</feature>
<proteinExistence type="inferred from homology"/>
<dbReference type="GO" id="GO:0032049">
    <property type="term" value="P:cardiolipin biosynthetic process"/>
    <property type="evidence" value="ECO:0007669"/>
    <property type="project" value="UniProtKB-UniRule"/>
</dbReference>
<evidence type="ECO:0000256" key="7">
    <source>
        <dbReference type="ARBA" id="ARBA00022989"/>
    </source>
</evidence>
<evidence type="ECO:0000256" key="12">
    <source>
        <dbReference type="HAMAP-Rule" id="MF_01916"/>
    </source>
</evidence>
<evidence type="ECO:0000256" key="2">
    <source>
        <dbReference type="ARBA" id="ARBA00022475"/>
    </source>
</evidence>
<comment type="caution">
    <text evidence="15">The sequence shown here is derived from an EMBL/GenBank/DDBJ whole genome shotgun (WGS) entry which is preliminary data.</text>
</comment>
<dbReference type="InterPro" id="IPR025202">
    <property type="entry name" value="PLD-like_dom"/>
</dbReference>
<evidence type="ECO:0000256" key="10">
    <source>
        <dbReference type="ARBA" id="ARBA00023209"/>
    </source>
</evidence>
<evidence type="ECO:0000256" key="4">
    <source>
        <dbReference type="ARBA" id="ARBA00022679"/>
    </source>
</evidence>
<dbReference type="RefSeq" id="WP_130963487.1">
    <property type="nucleotide sequence ID" value="NZ_SIRT01000003.1"/>
</dbReference>
<dbReference type="InterPro" id="IPR027379">
    <property type="entry name" value="CLS_N"/>
</dbReference>
<protein>
    <recommendedName>
        <fullName evidence="12 13">Cardiolipin synthase</fullName>
        <shortName evidence="12">CL synthase</shortName>
        <ecNumber evidence="12 13">2.7.8.-</ecNumber>
    </recommendedName>
</protein>
<dbReference type="CDD" id="cd09112">
    <property type="entry name" value="PLDc_CLS_2"/>
    <property type="match status" value="1"/>
</dbReference>
<dbReference type="GO" id="GO:0008808">
    <property type="term" value="F:cardiolipin synthase activity"/>
    <property type="evidence" value="ECO:0007669"/>
    <property type="project" value="UniProtKB-UniRule"/>
</dbReference>
<keyword evidence="3 12" id="KW-0444">Lipid biosynthesis</keyword>